<dbReference type="Pfam" id="PF10738">
    <property type="entry name" value="Lpp-LpqN"/>
    <property type="match status" value="1"/>
</dbReference>
<dbReference type="AlphaFoldDB" id="A0A1E8Q8J7"/>
<organism evidence="3 4">
    <name type="scientific">Mycolicibacterium grossiae</name>
    <dbReference type="NCBI Taxonomy" id="1552759"/>
    <lineage>
        <taxon>Bacteria</taxon>
        <taxon>Bacillati</taxon>
        <taxon>Actinomycetota</taxon>
        <taxon>Actinomycetes</taxon>
        <taxon>Mycobacteriales</taxon>
        <taxon>Mycobacteriaceae</taxon>
        <taxon>Mycolicibacterium</taxon>
    </lineage>
</organism>
<gene>
    <name evidence="3" type="ORF">BEL07_04950</name>
</gene>
<protein>
    <recommendedName>
        <fullName evidence="5">DUF5642 domain-containing protein</fullName>
    </recommendedName>
</protein>
<feature type="compositionally biased region" description="Polar residues" evidence="2">
    <location>
        <begin position="184"/>
        <end position="193"/>
    </location>
</feature>
<proteinExistence type="predicted"/>
<dbReference type="InterPro" id="IPR019674">
    <property type="entry name" value="Lipoprotein_LpqN/LpqT-like"/>
</dbReference>
<dbReference type="Proteomes" id="UP000178953">
    <property type="component" value="Unassembled WGS sequence"/>
</dbReference>
<sequence>MFAAVGCGSDDASKAAESSSGSSSSSASSGAAAESAGVDCTAVDVPLTDIPSGDGEPMLSIPQPPGWEPSDEVTNEMIPFAMVNADLVSEGFAPTAVVTRESVDGKVPAEDVFESNRSTLTAAGGADLQTTQTTVCGQPAERVEYTCPPTGQVGPRPCRLLNVVAPTGDRTFLITVTVQTTDPANPTYQQDSSAILDGFQVTPPAS</sequence>
<evidence type="ECO:0000313" key="3">
    <source>
        <dbReference type="EMBL" id="OFJ54938.1"/>
    </source>
</evidence>
<reference evidence="3 4" key="1">
    <citation type="submission" date="2016-09" db="EMBL/GenBank/DDBJ databases">
        <title>genome sequence of Mycobacterium sp. 739 SCH.</title>
        <authorList>
            <person name="Greninger A.L."/>
            <person name="Qin X."/>
            <person name="Jerome K."/>
            <person name="Vora S."/>
            <person name="Quinn K."/>
        </authorList>
    </citation>
    <scope>NUCLEOTIDE SEQUENCE [LARGE SCALE GENOMIC DNA]</scope>
    <source>
        <strain evidence="3 4">SCH</strain>
    </source>
</reference>
<dbReference type="EMBL" id="MCHX01000008">
    <property type="protein sequence ID" value="OFJ54938.1"/>
    <property type="molecule type" value="Genomic_DNA"/>
</dbReference>
<keyword evidence="1" id="KW-0732">Signal</keyword>
<evidence type="ECO:0000256" key="1">
    <source>
        <dbReference type="ARBA" id="ARBA00022729"/>
    </source>
</evidence>
<accession>A0A1E8Q8J7</accession>
<name>A0A1E8Q8J7_9MYCO</name>
<evidence type="ECO:0008006" key="5">
    <source>
        <dbReference type="Google" id="ProtNLM"/>
    </source>
</evidence>
<dbReference type="Gene3D" id="3.40.1000.10">
    <property type="entry name" value="Mog1/PsbP, alpha/beta/alpha sandwich"/>
    <property type="match status" value="1"/>
</dbReference>
<evidence type="ECO:0000256" key="2">
    <source>
        <dbReference type="SAM" id="MobiDB-lite"/>
    </source>
</evidence>
<comment type="caution">
    <text evidence="3">The sequence shown here is derived from an EMBL/GenBank/DDBJ whole genome shotgun (WGS) entry which is preliminary data.</text>
</comment>
<evidence type="ECO:0000313" key="4">
    <source>
        <dbReference type="Proteomes" id="UP000178953"/>
    </source>
</evidence>
<feature type="region of interest" description="Disordered" evidence="2">
    <location>
        <begin position="1"/>
        <end position="59"/>
    </location>
</feature>
<keyword evidence="4" id="KW-1185">Reference proteome</keyword>
<feature type="compositionally biased region" description="Low complexity" evidence="2">
    <location>
        <begin position="15"/>
        <end position="37"/>
    </location>
</feature>
<feature type="region of interest" description="Disordered" evidence="2">
    <location>
        <begin position="184"/>
        <end position="206"/>
    </location>
</feature>